<proteinExistence type="inferred from homology"/>
<keyword evidence="3" id="KW-0812">Transmembrane</keyword>
<comment type="similarity">
    <text evidence="2">Belongs to the CDP-alcohol phosphatidyltransferase class-I family.</text>
</comment>
<dbReference type="InterPro" id="IPR000462">
    <property type="entry name" value="CDP-OH_P_trans"/>
</dbReference>
<keyword evidence="5" id="KW-1185">Reference proteome</keyword>
<dbReference type="GO" id="GO:0008654">
    <property type="term" value="P:phospholipid biosynthetic process"/>
    <property type="evidence" value="ECO:0007669"/>
    <property type="project" value="InterPro"/>
</dbReference>
<feature type="transmembrane region" description="Helical" evidence="3">
    <location>
        <begin position="48"/>
        <end position="81"/>
    </location>
</feature>
<keyword evidence="3" id="KW-1133">Transmembrane helix</keyword>
<gene>
    <name evidence="4" type="ORF">CIGN_1148</name>
</gene>
<feature type="transmembrane region" description="Helical" evidence="3">
    <location>
        <begin position="102"/>
        <end position="123"/>
    </location>
</feature>
<evidence type="ECO:0000256" key="3">
    <source>
        <dbReference type="SAM" id="Phobius"/>
    </source>
</evidence>
<dbReference type="Proteomes" id="UP000194309">
    <property type="component" value="Chromosome"/>
</dbReference>
<protein>
    <submittedName>
        <fullName evidence="4">CDP-alcohol phosphatidyltransferase</fullName>
    </submittedName>
</protein>
<dbReference type="Gene3D" id="1.20.120.1760">
    <property type="match status" value="1"/>
</dbReference>
<dbReference type="PROSITE" id="PS00379">
    <property type="entry name" value="CDP_ALCOHOL_P_TRANSF"/>
    <property type="match status" value="1"/>
</dbReference>
<accession>A0A1X9ST52</accession>
<reference evidence="4 5" key="1">
    <citation type="journal article" date="2017" name="Genome Biol. Evol.">
        <title>Comparative Genomic Analysis Identifies a Campylobacter Clade Deficient in Selenium Metabolism.</title>
        <authorList>
            <person name="Miller W.G."/>
            <person name="Yee E."/>
            <person name="Lopes B.S."/>
            <person name="Chapman M.H."/>
            <person name="Huynh S."/>
            <person name="Bono J.L."/>
            <person name="Parker C.T."/>
            <person name="Strachan N.J.C."/>
            <person name="Forbes K.J."/>
        </authorList>
    </citation>
    <scope>NUCLEOTIDE SEQUENCE [LARGE SCALE GENOMIC DNA]</scope>
    <source>
        <strain evidence="4 5">NCTC 13003</strain>
    </source>
</reference>
<evidence type="ECO:0000313" key="5">
    <source>
        <dbReference type="Proteomes" id="UP000194309"/>
    </source>
</evidence>
<evidence type="ECO:0000256" key="2">
    <source>
        <dbReference type="RuleBase" id="RU003750"/>
    </source>
</evidence>
<organism evidence="4 5">
    <name type="scientific">Campylobacter devanensis</name>
    <dbReference type="NCBI Taxonomy" id="3161138"/>
    <lineage>
        <taxon>Bacteria</taxon>
        <taxon>Pseudomonadati</taxon>
        <taxon>Campylobacterota</taxon>
        <taxon>Epsilonproteobacteria</taxon>
        <taxon>Campylobacterales</taxon>
        <taxon>Campylobacteraceae</taxon>
        <taxon>Campylobacter</taxon>
    </lineage>
</organism>
<keyword evidence="1 2" id="KW-0808">Transferase</keyword>
<dbReference type="OrthoDB" id="5363207at2"/>
<dbReference type="InterPro" id="IPR043130">
    <property type="entry name" value="CDP-OH_PTrfase_TM_dom"/>
</dbReference>
<dbReference type="Pfam" id="PF01066">
    <property type="entry name" value="CDP-OH_P_transf"/>
    <property type="match status" value="1"/>
</dbReference>
<evidence type="ECO:0000256" key="1">
    <source>
        <dbReference type="ARBA" id="ARBA00022679"/>
    </source>
</evidence>
<keyword evidence="3" id="KW-0472">Membrane</keyword>
<dbReference type="KEGG" id="cdev:CIGN_1148"/>
<dbReference type="EMBL" id="CP018788">
    <property type="protein sequence ID" value="ARQ99416.1"/>
    <property type="molecule type" value="Genomic_DNA"/>
</dbReference>
<feature type="transmembrane region" description="Helical" evidence="3">
    <location>
        <begin position="196"/>
        <end position="214"/>
    </location>
</feature>
<name>A0A1X9ST52_9BACT</name>
<sequence>MNLDEKLKKSERLESRPTYYITEYIWRVLIIQRFILPPLLHTAITPNLITIFGMACTLLSFALLYNGYNVLSGIFYIIYSLADHTDGMLARLRGQSSTLGHYMDYASDYIAWFGLIVLAGYLYDINAFLVSFICVILLFHQQFCKHFIHARLKKLKNIHRFGLKKWLLERGFLLGIDASLLAWILAFGIFSGEFEICFYILGMIYILDIIYRLFELNLNFKIQKKLGGG</sequence>
<feature type="transmembrane region" description="Helical" evidence="3">
    <location>
        <begin position="171"/>
        <end position="190"/>
    </location>
</feature>
<dbReference type="InterPro" id="IPR048254">
    <property type="entry name" value="CDP_ALCOHOL_P_TRANSF_CS"/>
</dbReference>
<dbReference type="STRING" id="1660064.CIGN_1148"/>
<dbReference type="AlphaFoldDB" id="A0A1X9ST52"/>
<dbReference type="GO" id="GO:0016020">
    <property type="term" value="C:membrane"/>
    <property type="evidence" value="ECO:0007669"/>
    <property type="project" value="InterPro"/>
</dbReference>
<evidence type="ECO:0000313" key="4">
    <source>
        <dbReference type="EMBL" id="ARQ99416.1"/>
    </source>
</evidence>
<dbReference type="GO" id="GO:0016780">
    <property type="term" value="F:phosphotransferase activity, for other substituted phosphate groups"/>
    <property type="evidence" value="ECO:0007669"/>
    <property type="project" value="InterPro"/>
</dbReference>